<protein>
    <recommendedName>
        <fullName evidence="5">Eukaryotic translation initiation factor 3 subunit M</fullName>
        <shortName evidence="5">eIF3m</shortName>
    </recommendedName>
</protein>
<dbReference type="InterPro" id="IPR045237">
    <property type="entry name" value="COPS7/eIF3m"/>
</dbReference>
<reference evidence="8" key="1">
    <citation type="submission" date="2025-08" db="UniProtKB">
        <authorList>
            <consortium name="RefSeq"/>
        </authorList>
    </citation>
    <scope>IDENTIFICATION</scope>
    <source>
        <strain evidence="8">Airmid</strain>
    </source>
</reference>
<dbReference type="OrthoDB" id="10267031at2759"/>
<dbReference type="PROSITE" id="PS50250">
    <property type="entry name" value="PCI"/>
    <property type="match status" value="1"/>
</dbReference>
<dbReference type="Proteomes" id="UP000515146">
    <property type="component" value="Unplaced"/>
</dbReference>
<comment type="similarity">
    <text evidence="5">Belongs to the eIF-3 subunit M family.</text>
</comment>
<dbReference type="GO" id="GO:0003743">
    <property type="term" value="F:translation initiation factor activity"/>
    <property type="evidence" value="ECO:0007669"/>
    <property type="project" value="UniProtKB-UniRule"/>
</dbReference>
<evidence type="ECO:0000313" key="7">
    <source>
        <dbReference type="Proteomes" id="UP000515146"/>
    </source>
</evidence>
<keyword evidence="3 5" id="KW-0396">Initiation factor</keyword>
<dbReference type="InterPro" id="IPR036390">
    <property type="entry name" value="WH_DNA-bd_sf"/>
</dbReference>
<evidence type="ECO:0000256" key="4">
    <source>
        <dbReference type="ARBA" id="ARBA00022917"/>
    </source>
</evidence>
<dbReference type="OMA" id="VCLKALW"/>
<dbReference type="GO" id="GO:0071541">
    <property type="term" value="C:eukaryotic translation initiation factor 3 complex, eIF3m"/>
    <property type="evidence" value="ECO:0007669"/>
    <property type="project" value="UniProtKB-UniRule"/>
</dbReference>
<dbReference type="InParanoid" id="A0A6P6XPG7"/>
<dbReference type="KEGG" id="dpte:113789410"/>
<dbReference type="SUPFAM" id="SSF46785">
    <property type="entry name" value="Winged helix' DNA-binding domain"/>
    <property type="match status" value="1"/>
</dbReference>
<gene>
    <name evidence="8" type="primary">LOC113789410</name>
</gene>
<dbReference type="InterPro" id="IPR027528">
    <property type="entry name" value="eIF3m"/>
</dbReference>
<accession>A0A6P6XPG7</accession>
<comment type="subcellular location">
    <subcellularLocation>
        <location evidence="5">Cytoplasm</location>
    </subcellularLocation>
</comment>
<dbReference type="SUPFAM" id="SSF48371">
    <property type="entry name" value="ARM repeat"/>
    <property type="match status" value="1"/>
</dbReference>
<dbReference type="Pfam" id="PF01399">
    <property type="entry name" value="PCI"/>
    <property type="match status" value="1"/>
</dbReference>
<evidence type="ECO:0000256" key="5">
    <source>
        <dbReference type="HAMAP-Rule" id="MF_03012"/>
    </source>
</evidence>
<dbReference type="GO" id="GO:0016282">
    <property type="term" value="C:eukaryotic 43S preinitiation complex"/>
    <property type="evidence" value="ECO:0007669"/>
    <property type="project" value="UniProtKB-UniRule"/>
</dbReference>
<sequence>MRVEAFICINEKAQCEELREYMLELGAPISRTASDNYIIDLQQIISVCDIVFKVEKENEIEMVLNSIVSVLLQVGANQPEAPALLASFCDQLIKAPTPKTASTAFRVLQNLFNGFIHTPHRYRIYLALIQLCELSGQVRLIYNHLPQFKKWFPVDEFGGEKIQSLLRLLHSILQTNKLPDMAAKVMVELLTTYTEENASQAREDAHKCIVSAIADPNTFLMDYLLTLKPVKFLEGEPIYELLTIFVTENLSAYVDFYKSHASYITDTLNLSHDANMQKMRLLTFMQMAEIKKELYFADIQKELQLTPDQVEFFIIDVLKTKLVKAHIDQANQKVIVSLTMHRTFGRAQWKQLHETLKQCSSNMSKIQDTLIQYMLAYNQSVH</sequence>
<keyword evidence="4 5" id="KW-0648">Protein biosynthesis</keyword>
<comment type="function">
    <text evidence="5">Component of the eukaryotic translation initiation factor 3 (eIF-3) complex, which is involved in protein synthesis of a specialized repertoire of mRNAs and, together with other initiation factors, stimulates binding of mRNA and methionyl-tRNAi to the 40S ribosome. The eIF-3 complex specifically targets and initiates translation of a subset of mRNAs involved in cell proliferation.</text>
</comment>
<dbReference type="CTD" id="10480"/>
<evidence type="ECO:0000256" key="3">
    <source>
        <dbReference type="ARBA" id="ARBA00022540"/>
    </source>
</evidence>
<dbReference type="HAMAP" id="MF_03012">
    <property type="entry name" value="eIF3m"/>
    <property type="match status" value="1"/>
</dbReference>
<evidence type="ECO:0000256" key="1">
    <source>
        <dbReference type="ARBA" id="ARBA00008482"/>
    </source>
</evidence>
<dbReference type="PANTHER" id="PTHR15350:SF2">
    <property type="entry name" value="EUKARYOTIC TRANSLATION INITIATION FACTOR 3 SUBUNIT M"/>
    <property type="match status" value="1"/>
</dbReference>
<evidence type="ECO:0000259" key="6">
    <source>
        <dbReference type="PROSITE" id="PS50250"/>
    </source>
</evidence>
<keyword evidence="7" id="KW-1185">Reference proteome</keyword>
<dbReference type="PANTHER" id="PTHR15350">
    <property type="entry name" value="COP9 SIGNALOSOME COMPLEX SUBUNIT 7/DENDRITIC CELL PROTEIN GA17"/>
    <property type="match status" value="1"/>
</dbReference>
<dbReference type="RefSeq" id="XP_027194741.1">
    <property type="nucleotide sequence ID" value="XM_027338940.1"/>
</dbReference>
<proteinExistence type="inferred from homology"/>
<evidence type="ECO:0000313" key="8">
    <source>
        <dbReference type="RefSeq" id="XP_027194741.1"/>
    </source>
</evidence>
<dbReference type="GO" id="GO:0033290">
    <property type="term" value="C:eukaryotic 48S preinitiation complex"/>
    <property type="evidence" value="ECO:0007669"/>
    <property type="project" value="UniProtKB-UniRule"/>
</dbReference>
<dbReference type="SMART" id="SM00088">
    <property type="entry name" value="PINT"/>
    <property type="match status" value="1"/>
</dbReference>
<comment type="subunit">
    <text evidence="5">Component of the eukaryotic translation initiation factor 3 (eIF-3) complex.</text>
</comment>
<comment type="similarity">
    <text evidence="1">Belongs to the CSN7/EIF3M family. CSN7 subfamily.</text>
</comment>
<dbReference type="InterPro" id="IPR016024">
    <property type="entry name" value="ARM-type_fold"/>
</dbReference>
<dbReference type="GO" id="GO:0001732">
    <property type="term" value="P:formation of cytoplasmic translation initiation complex"/>
    <property type="evidence" value="ECO:0007669"/>
    <property type="project" value="UniProtKB-UniRule"/>
</dbReference>
<dbReference type="FunCoup" id="A0A6P6XPG7">
    <property type="interactions" value="1895"/>
</dbReference>
<name>A0A6P6XPG7_DERPT</name>
<feature type="domain" description="PCI" evidence="6">
    <location>
        <begin position="181"/>
        <end position="341"/>
    </location>
</feature>
<keyword evidence="2 5" id="KW-0963">Cytoplasm</keyword>
<evidence type="ECO:0000256" key="2">
    <source>
        <dbReference type="ARBA" id="ARBA00022490"/>
    </source>
</evidence>
<dbReference type="InterPro" id="IPR000717">
    <property type="entry name" value="PCI_dom"/>
</dbReference>
<dbReference type="AlphaFoldDB" id="A0A6P6XPG7"/>
<organism evidence="7 8">
    <name type="scientific">Dermatophagoides pteronyssinus</name>
    <name type="common">European house dust mite</name>
    <dbReference type="NCBI Taxonomy" id="6956"/>
    <lineage>
        <taxon>Eukaryota</taxon>
        <taxon>Metazoa</taxon>
        <taxon>Ecdysozoa</taxon>
        <taxon>Arthropoda</taxon>
        <taxon>Chelicerata</taxon>
        <taxon>Arachnida</taxon>
        <taxon>Acari</taxon>
        <taxon>Acariformes</taxon>
        <taxon>Sarcoptiformes</taxon>
        <taxon>Astigmata</taxon>
        <taxon>Psoroptidia</taxon>
        <taxon>Analgoidea</taxon>
        <taxon>Pyroglyphidae</taxon>
        <taxon>Dermatophagoidinae</taxon>
        <taxon>Dermatophagoides</taxon>
    </lineage>
</organism>